<gene>
    <name evidence="2" type="ORF">BO94DRAFT_532760</name>
</gene>
<dbReference type="GeneID" id="37113333"/>
<sequence length="163" mass="18060">MIDNCPRPVVSARFVSNVVFHRQRSRRTPTIPSWLPGSGPRSRVSRRGSGTVVVVVQDNFWKIPTTSLSKQTNQLPSQWAPFGQLLRARSSSSPAPTIYLEATYLSKHYYYSAGRIRPVSASVHSSPRRSESITTQCSIKGLLTSESSPSKTRGGVPPYQPRC</sequence>
<dbReference type="RefSeq" id="XP_025470573.1">
    <property type="nucleotide sequence ID" value="XM_025611190.1"/>
</dbReference>
<organism evidence="2 3">
    <name type="scientific">Aspergillus sclerotioniger CBS 115572</name>
    <dbReference type="NCBI Taxonomy" id="1450535"/>
    <lineage>
        <taxon>Eukaryota</taxon>
        <taxon>Fungi</taxon>
        <taxon>Dikarya</taxon>
        <taxon>Ascomycota</taxon>
        <taxon>Pezizomycotina</taxon>
        <taxon>Eurotiomycetes</taxon>
        <taxon>Eurotiomycetidae</taxon>
        <taxon>Eurotiales</taxon>
        <taxon>Aspergillaceae</taxon>
        <taxon>Aspergillus</taxon>
        <taxon>Aspergillus subgen. Circumdati</taxon>
    </lineage>
</organism>
<keyword evidence="3" id="KW-1185">Reference proteome</keyword>
<dbReference type="Proteomes" id="UP000246702">
    <property type="component" value="Unassembled WGS sequence"/>
</dbReference>
<dbReference type="AlphaFoldDB" id="A0A317X834"/>
<protein>
    <submittedName>
        <fullName evidence="2">Uncharacterized protein</fullName>
    </submittedName>
</protein>
<comment type="caution">
    <text evidence="2">The sequence shown here is derived from an EMBL/GenBank/DDBJ whole genome shotgun (WGS) entry which is preliminary data.</text>
</comment>
<evidence type="ECO:0000313" key="3">
    <source>
        <dbReference type="Proteomes" id="UP000246702"/>
    </source>
</evidence>
<proteinExistence type="predicted"/>
<name>A0A317X834_9EURO</name>
<dbReference type="EMBL" id="MSFK01000006">
    <property type="protein sequence ID" value="PWY93812.1"/>
    <property type="molecule type" value="Genomic_DNA"/>
</dbReference>
<feature type="region of interest" description="Disordered" evidence="1">
    <location>
        <begin position="144"/>
        <end position="163"/>
    </location>
</feature>
<reference evidence="2 3" key="1">
    <citation type="submission" date="2016-12" db="EMBL/GenBank/DDBJ databases">
        <title>The genomes of Aspergillus section Nigri reveals drivers in fungal speciation.</title>
        <authorList>
            <consortium name="DOE Joint Genome Institute"/>
            <person name="Vesth T.C."/>
            <person name="Nybo J."/>
            <person name="Theobald S."/>
            <person name="Brandl J."/>
            <person name="Frisvad J.C."/>
            <person name="Nielsen K.F."/>
            <person name="Lyhne E.K."/>
            <person name="Kogle M.E."/>
            <person name="Kuo A."/>
            <person name="Riley R."/>
            <person name="Clum A."/>
            <person name="Nolan M."/>
            <person name="Lipzen A."/>
            <person name="Salamov A."/>
            <person name="Henrissat B."/>
            <person name="Wiebenga A."/>
            <person name="De Vries R.P."/>
            <person name="Grigoriev I.V."/>
            <person name="Mortensen U.H."/>
            <person name="Andersen M.R."/>
            <person name="Baker S.E."/>
        </authorList>
    </citation>
    <scope>NUCLEOTIDE SEQUENCE [LARGE SCALE GENOMIC DNA]</scope>
    <source>
        <strain evidence="2 3">CBS 115572</strain>
    </source>
</reference>
<evidence type="ECO:0000256" key="1">
    <source>
        <dbReference type="SAM" id="MobiDB-lite"/>
    </source>
</evidence>
<evidence type="ECO:0000313" key="2">
    <source>
        <dbReference type="EMBL" id="PWY93812.1"/>
    </source>
</evidence>
<accession>A0A317X834</accession>